<dbReference type="PANTHER" id="PTHR21467">
    <property type="entry name" value="PROTEIN PHOSPHATASE 4 REGULATORY SUBUNIT 4 PPP4R4"/>
    <property type="match status" value="1"/>
</dbReference>
<organism evidence="2 3">
    <name type="scientific">Cryptolaemus montrouzieri</name>
    <dbReference type="NCBI Taxonomy" id="559131"/>
    <lineage>
        <taxon>Eukaryota</taxon>
        <taxon>Metazoa</taxon>
        <taxon>Ecdysozoa</taxon>
        <taxon>Arthropoda</taxon>
        <taxon>Hexapoda</taxon>
        <taxon>Insecta</taxon>
        <taxon>Pterygota</taxon>
        <taxon>Neoptera</taxon>
        <taxon>Endopterygota</taxon>
        <taxon>Coleoptera</taxon>
        <taxon>Polyphaga</taxon>
        <taxon>Cucujiformia</taxon>
        <taxon>Coccinelloidea</taxon>
        <taxon>Coccinellidae</taxon>
        <taxon>Scymninae</taxon>
        <taxon>Scymnini</taxon>
        <taxon>Cryptolaemus</taxon>
    </lineage>
</organism>
<evidence type="ECO:0000256" key="1">
    <source>
        <dbReference type="PROSITE-ProRule" id="PRU00103"/>
    </source>
</evidence>
<dbReference type="InterPro" id="IPR016024">
    <property type="entry name" value="ARM-type_fold"/>
</dbReference>
<dbReference type="AlphaFoldDB" id="A0ABD2P3D4"/>
<dbReference type="PROSITE" id="PS50077">
    <property type="entry name" value="HEAT_REPEAT"/>
    <property type="match status" value="2"/>
</dbReference>
<comment type="caution">
    <text evidence="2">The sequence shown here is derived from an EMBL/GenBank/DDBJ whole genome shotgun (WGS) entry which is preliminary data.</text>
</comment>
<proteinExistence type="predicted"/>
<reference evidence="2 3" key="1">
    <citation type="journal article" date="2021" name="BMC Biol.">
        <title>Horizontally acquired antibacterial genes associated with adaptive radiation of ladybird beetles.</title>
        <authorList>
            <person name="Li H.S."/>
            <person name="Tang X.F."/>
            <person name="Huang Y.H."/>
            <person name="Xu Z.Y."/>
            <person name="Chen M.L."/>
            <person name="Du X.Y."/>
            <person name="Qiu B.Y."/>
            <person name="Chen P.T."/>
            <person name="Zhang W."/>
            <person name="Slipinski A."/>
            <person name="Escalona H.E."/>
            <person name="Waterhouse R.M."/>
            <person name="Zwick A."/>
            <person name="Pang H."/>
        </authorList>
    </citation>
    <scope>NUCLEOTIDE SEQUENCE [LARGE SCALE GENOMIC DNA]</scope>
    <source>
        <strain evidence="2">SYSU2018</strain>
    </source>
</reference>
<dbReference type="EMBL" id="JABFTP020000165">
    <property type="protein sequence ID" value="KAL3285404.1"/>
    <property type="molecule type" value="Genomic_DNA"/>
</dbReference>
<dbReference type="InterPro" id="IPR011989">
    <property type="entry name" value="ARM-like"/>
</dbReference>
<evidence type="ECO:0008006" key="4">
    <source>
        <dbReference type="Google" id="ProtNLM"/>
    </source>
</evidence>
<gene>
    <name evidence="2" type="ORF">HHI36_019507</name>
</gene>
<dbReference type="Gene3D" id="1.25.10.10">
    <property type="entry name" value="Leucine-rich Repeat Variant"/>
    <property type="match status" value="1"/>
</dbReference>
<feature type="repeat" description="HEAT" evidence="1">
    <location>
        <begin position="195"/>
        <end position="233"/>
    </location>
</feature>
<evidence type="ECO:0000313" key="3">
    <source>
        <dbReference type="Proteomes" id="UP001516400"/>
    </source>
</evidence>
<dbReference type="InterPro" id="IPR021133">
    <property type="entry name" value="HEAT_type_2"/>
</dbReference>
<protein>
    <recommendedName>
        <fullName evidence="4">Serine/threonine-protein phosphatase 4 regulatory subunit 4</fullName>
    </recommendedName>
</protein>
<dbReference type="SUPFAM" id="SSF48371">
    <property type="entry name" value="ARM repeat"/>
    <property type="match status" value="1"/>
</dbReference>
<dbReference type="InterPro" id="IPR039918">
    <property type="entry name" value="PPP4R4"/>
</dbReference>
<feature type="repeat" description="HEAT" evidence="1">
    <location>
        <begin position="235"/>
        <end position="273"/>
    </location>
</feature>
<dbReference type="Proteomes" id="UP001516400">
    <property type="component" value="Unassembled WGS sequence"/>
</dbReference>
<name>A0ABD2P3D4_9CUCU</name>
<accession>A0ABD2P3D4</accession>
<dbReference type="PANTHER" id="PTHR21467:SF0">
    <property type="entry name" value="SERINE_THREONINE-PROTEIN PHOSPHATASE 4 REGULATORY SUBUNIT 4"/>
    <property type="match status" value="1"/>
</dbReference>
<sequence>MSGKGVKDEELMSLKLDKPGRVKSQEQLAKHTIDTQFEDKPIERSVYLLTKGDDVQKLSIVQNLPQLYQFEPNATVNRILPKIQQELPGSSSEFNIAAARIFQTLIQKKVPVNLLSSILQGIDSRDPLVATTWIETLLEVINHLSEIQIRSDVLKWAVQKSAPNKPTLYRVASCHLLGRCAIHPKIQSIEVKTTILPLVQGLAQDVSFEVRACIAGQLANIAQGLNDANLVKSSLLPSVIELAKDTNGVVRSASIVAVSQLLQHFGTDTKQEYIIPLFKELCNQTSEEGEGSYPILAREFGKYMTGLQNVFTQADAVWFLKFFKILSLKGLGSSQGDNVDPTQGVYCRHFCAQNLPAMTSFTLTRASNAMDIWYSVFRDLAADPCYIVRKSVGGCLHEVVGILGIQCRIIKPDIVRLLRDDAEDVLHMVVPKLGVTMEVLSNYGLLSRETSTQTSLEIGRAILKCHMELSKGVNWRIQTDLLAQLEHLPNCLPSDFIHQHFTPVIFAIIGDQKAKPVKAQAARLLLVFLRYNIKEIQRKWIRENLMNRLYLSTSCYTRHIFIKMCESAMTIYSKKYFKEYFFHPLLSLLDDRVSNIRLCTILLLPQMKAMLSPEDKALTQSFDNIVKKLELTEKDKDVFYTLKCTLKNIQMHQFDGIKQDTVLEEKQRQEDEAKIAQGKIVENFKLMEGLPFYSKRPVAESKPFKTSLTFPSQSKLSFLEQHFYTDAGITLPIKDIPPPILRDDNIIDVIESSFKEKLVLNALVESTQLYDTFNSLKIPIPINSVEFEKFSESHLNNLELSVNITDDAKVNLREMSKVKPNENEAETKRKLLNRRSLSNLSKIPVSLKSARKNESRDCIDLERSGVLLRKPVGTLKLSKNLARVRPKSEVLIFRNFEDDQFASGDVRSTQFLGGNSSRSKTEIPILKKNGEGIKCSNVKDFRCKTKELSFHNKIVNNRESRLPVSK</sequence>
<evidence type="ECO:0000313" key="2">
    <source>
        <dbReference type="EMBL" id="KAL3285404.1"/>
    </source>
</evidence>
<keyword evidence="3" id="KW-1185">Reference proteome</keyword>